<dbReference type="Pfam" id="PF14902">
    <property type="entry name" value="DUF4494"/>
    <property type="match status" value="1"/>
</dbReference>
<keyword evidence="2" id="KW-1185">Reference proteome</keyword>
<accession>A0A5P8E3P6</accession>
<evidence type="ECO:0000313" key="1">
    <source>
        <dbReference type="EMBL" id="QFQ11613.1"/>
    </source>
</evidence>
<organism evidence="1 2">
    <name type="scientific">Pseudoprevotella muciniphila</name>
    <dbReference type="NCBI Taxonomy" id="2133944"/>
    <lineage>
        <taxon>Bacteria</taxon>
        <taxon>Pseudomonadati</taxon>
        <taxon>Bacteroidota</taxon>
        <taxon>Bacteroidia</taxon>
        <taxon>Bacteroidales</taxon>
        <taxon>Prevotellaceae</taxon>
        <taxon>Pseudoprevotella</taxon>
    </lineage>
</organism>
<protein>
    <submittedName>
        <fullName evidence="1">DUF4494 domain-containing protein</fullName>
    </submittedName>
</protein>
<dbReference type="KEGG" id="alq:C7Y71_000380"/>
<dbReference type="RefSeq" id="WP_111899332.1">
    <property type="nucleotide sequence ID" value="NZ_CP033459.1"/>
</dbReference>
<proteinExistence type="predicted"/>
<dbReference type="AlphaFoldDB" id="A0A5P8E3P6"/>
<gene>
    <name evidence="1" type="ORF">C7Y71_000380</name>
</gene>
<dbReference type="Proteomes" id="UP000249375">
    <property type="component" value="Chromosome"/>
</dbReference>
<dbReference type="EMBL" id="CP033459">
    <property type="protein sequence ID" value="QFQ11613.1"/>
    <property type="molecule type" value="Genomic_DNA"/>
</dbReference>
<reference evidence="1 2" key="1">
    <citation type="submission" date="2018-11" db="EMBL/GenBank/DDBJ databases">
        <authorList>
            <person name="Na S.W."/>
            <person name="Baik M."/>
        </authorList>
    </citation>
    <scope>NUCLEOTIDE SEQUENCE [LARGE SCALE GENOMIC DNA]</scope>
    <source>
        <strain evidence="1 2">E39</strain>
    </source>
</reference>
<dbReference type="InterPro" id="IPR027848">
    <property type="entry name" value="DUF4494"/>
</dbReference>
<evidence type="ECO:0000313" key="2">
    <source>
        <dbReference type="Proteomes" id="UP000249375"/>
    </source>
</evidence>
<dbReference type="OrthoDB" id="954784at2"/>
<name>A0A5P8E3P6_9BACT</name>
<sequence length="153" mass="17755">MYDWFECKVKYEKTLEDGSVKKVSEPYLVDAISFTEAERRIINEIKPFMTGEFEVSDIKRVKYAELFETPGDDADRWFKAKLVFVTIDEKTAKERKTTQQVLIQAGDIRKALQRLDEGMKGSMMDYTIAMIQETLIMDVYHYQEAAPESATKA</sequence>